<feature type="transmembrane region" description="Helical" evidence="7">
    <location>
        <begin position="126"/>
        <end position="145"/>
    </location>
</feature>
<feature type="region of interest" description="Disordered" evidence="6">
    <location>
        <begin position="95"/>
        <end position="114"/>
    </location>
</feature>
<gene>
    <name evidence="8" type="ORF">FB459_1737</name>
</gene>
<dbReference type="InterPro" id="IPR036259">
    <property type="entry name" value="MFS_trans_sf"/>
</dbReference>
<dbReference type="InterPro" id="IPR011701">
    <property type="entry name" value="MFS"/>
</dbReference>
<evidence type="ECO:0000256" key="4">
    <source>
        <dbReference type="ARBA" id="ARBA00022989"/>
    </source>
</evidence>
<proteinExistence type="predicted"/>
<evidence type="ECO:0000256" key="5">
    <source>
        <dbReference type="ARBA" id="ARBA00023136"/>
    </source>
</evidence>
<dbReference type="Gene3D" id="1.20.1250.20">
    <property type="entry name" value="MFS general substrate transporter like domains"/>
    <property type="match status" value="1"/>
</dbReference>
<keyword evidence="4 7" id="KW-1133">Transmembrane helix</keyword>
<keyword evidence="9" id="KW-1185">Reference proteome</keyword>
<keyword evidence="5 7" id="KW-0472">Membrane</keyword>
<keyword evidence="3 7" id="KW-0812">Transmembrane</keyword>
<dbReference type="Pfam" id="PF07690">
    <property type="entry name" value="MFS_1"/>
    <property type="match status" value="1"/>
</dbReference>
<evidence type="ECO:0000313" key="9">
    <source>
        <dbReference type="Proteomes" id="UP000320806"/>
    </source>
</evidence>
<keyword evidence="2" id="KW-1003">Cell membrane</keyword>
<dbReference type="GO" id="GO:0022857">
    <property type="term" value="F:transmembrane transporter activity"/>
    <property type="evidence" value="ECO:0007669"/>
    <property type="project" value="InterPro"/>
</dbReference>
<comment type="subcellular location">
    <subcellularLocation>
        <location evidence="1">Cell membrane</location>
        <topology evidence="1">Multi-pass membrane protein</topology>
    </subcellularLocation>
</comment>
<dbReference type="RefSeq" id="WP_246092383.1">
    <property type="nucleotide sequence ID" value="NZ_BAABCI010000034.1"/>
</dbReference>
<feature type="compositionally biased region" description="Basic and acidic residues" evidence="6">
    <location>
        <begin position="16"/>
        <end position="63"/>
    </location>
</feature>
<sequence length="540" mass="57972">MSERDEHRPTAPLPRPRTEHSDDRRRESRRYDDRGYESQYGRDDDDRRDRRRFDDRYADRRDGPSGGTAMSSSRTRVVGRGVARSAGAVARMTAGAGRSTLKAARRASNSHGAGESGLGRLIEVHAFSSAGDAAVAIGLAGTVFFAAPGEQAKTQTLLFLLLTMLPFAIVAPLIGPVLDRLRHGRRWAIGGTLAIRAFFCWVLAGAVAAESTLLFPVAMCVLVSSKAYLVSRSAATPRLLPDSMTLVKANSRLSLAGVVGAVMAGALAGGAAKFGGSEWALRVAFVLFTIGTILAILLPPRVDSTIGEKPAPMFRRKTKFPISGDVISALRANAGLRWLSGFLTLFMAFLMRAEPFPGWENKQTQLLALVLGAAGLGNALGTVMGNLMKVASPRIIVLVMLIVDAAVVVFAALNFRLWTAVLVALVAGVGQQLGKLALDSLIQDRVPEHMRTSVFGRSETLLQLSWVIGGIVAVVIPTDATLGMYLSAALLVVWAGLVLWWHTGRTVRSGSTGPYDRVHDSPTMGISRKQAMNPAPRERR</sequence>
<evidence type="ECO:0000256" key="6">
    <source>
        <dbReference type="SAM" id="MobiDB-lite"/>
    </source>
</evidence>
<dbReference type="GO" id="GO:0005886">
    <property type="term" value="C:plasma membrane"/>
    <property type="evidence" value="ECO:0007669"/>
    <property type="project" value="UniProtKB-SubCell"/>
</dbReference>
<evidence type="ECO:0000256" key="2">
    <source>
        <dbReference type="ARBA" id="ARBA00022475"/>
    </source>
</evidence>
<feature type="transmembrane region" description="Helical" evidence="7">
    <location>
        <begin position="459"/>
        <end position="476"/>
    </location>
</feature>
<dbReference type="PANTHER" id="PTHR23513:SF18">
    <property type="entry name" value="INTEGRAL MEMBRANE PROTEIN"/>
    <property type="match status" value="1"/>
</dbReference>
<dbReference type="AlphaFoldDB" id="A0A542EG54"/>
<feature type="transmembrane region" description="Helical" evidence="7">
    <location>
        <begin position="252"/>
        <end position="273"/>
    </location>
</feature>
<feature type="transmembrane region" description="Helical" evidence="7">
    <location>
        <begin position="365"/>
        <end position="383"/>
    </location>
</feature>
<dbReference type="EMBL" id="VFMO01000001">
    <property type="protein sequence ID" value="TQJ14289.1"/>
    <property type="molecule type" value="Genomic_DNA"/>
</dbReference>
<feature type="transmembrane region" description="Helical" evidence="7">
    <location>
        <begin position="395"/>
        <end position="413"/>
    </location>
</feature>
<evidence type="ECO:0000256" key="1">
    <source>
        <dbReference type="ARBA" id="ARBA00004651"/>
    </source>
</evidence>
<dbReference type="PANTHER" id="PTHR23513">
    <property type="entry name" value="INTEGRAL MEMBRANE EFFLUX PROTEIN-RELATED"/>
    <property type="match status" value="1"/>
</dbReference>
<evidence type="ECO:0000313" key="8">
    <source>
        <dbReference type="EMBL" id="TQJ14289.1"/>
    </source>
</evidence>
<evidence type="ECO:0000256" key="7">
    <source>
        <dbReference type="SAM" id="Phobius"/>
    </source>
</evidence>
<feature type="transmembrane region" description="Helical" evidence="7">
    <location>
        <begin position="157"/>
        <end position="175"/>
    </location>
</feature>
<feature type="region of interest" description="Disordered" evidence="6">
    <location>
        <begin position="509"/>
        <end position="540"/>
    </location>
</feature>
<feature type="transmembrane region" description="Helical" evidence="7">
    <location>
        <begin position="482"/>
        <end position="501"/>
    </location>
</feature>
<feature type="transmembrane region" description="Helical" evidence="7">
    <location>
        <begin position="279"/>
        <end position="299"/>
    </location>
</feature>
<name>A0A542EG54_9MICO</name>
<accession>A0A542EG54</accession>
<reference evidence="8 9" key="1">
    <citation type="submission" date="2019-06" db="EMBL/GenBank/DDBJ databases">
        <title>Sequencing the genomes of 1000 actinobacteria strains.</title>
        <authorList>
            <person name="Klenk H.-P."/>
        </authorList>
    </citation>
    <scope>NUCLEOTIDE SEQUENCE [LARGE SCALE GENOMIC DNA]</scope>
    <source>
        <strain evidence="8 9">DSM 19828</strain>
    </source>
</reference>
<dbReference type="Proteomes" id="UP000320806">
    <property type="component" value="Unassembled WGS sequence"/>
</dbReference>
<dbReference type="SUPFAM" id="SSF103473">
    <property type="entry name" value="MFS general substrate transporter"/>
    <property type="match status" value="1"/>
</dbReference>
<protein>
    <submittedName>
        <fullName evidence="8">Putative MFS family arabinose efflux permease</fullName>
    </submittedName>
</protein>
<feature type="transmembrane region" description="Helical" evidence="7">
    <location>
        <begin position="336"/>
        <end position="353"/>
    </location>
</feature>
<feature type="region of interest" description="Disordered" evidence="6">
    <location>
        <begin position="1"/>
        <end position="79"/>
    </location>
</feature>
<comment type="caution">
    <text evidence="8">The sequence shown here is derived from an EMBL/GenBank/DDBJ whole genome shotgun (WGS) entry which is preliminary data.</text>
</comment>
<organism evidence="8 9">
    <name type="scientific">Yimella lutea</name>
    <dbReference type="NCBI Taxonomy" id="587872"/>
    <lineage>
        <taxon>Bacteria</taxon>
        <taxon>Bacillati</taxon>
        <taxon>Actinomycetota</taxon>
        <taxon>Actinomycetes</taxon>
        <taxon>Micrococcales</taxon>
        <taxon>Dermacoccaceae</taxon>
        <taxon>Yimella</taxon>
    </lineage>
</organism>
<evidence type="ECO:0000256" key="3">
    <source>
        <dbReference type="ARBA" id="ARBA00022692"/>
    </source>
</evidence>